<keyword evidence="11" id="KW-0732">Signal</keyword>
<feature type="domain" description="Peptidase S1" evidence="29">
    <location>
        <begin position="441"/>
        <end position="689"/>
    </location>
</feature>
<evidence type="ECO:0000256" key="19">
    <source>
        <dbReference type="ARBA" id="ARBA00023278"/>
    </source>
</evidence>
<dbReference type="CDD" id="cd00190">
    <property type="entry name" value="Tryp_SPc"/>
    <property type="match status" value="1"/>
</dbReference>
<evidence type="ECO:0000256" key="9">
    <source>
        <dbReference type="ARBA" id="ARBA00022659"/>
    </source>
</evidence>
<evidence type="ECO:0000256" key="14">
    <source>
        <dbReference type="ARBA" id="ARBA00022825"/>
    </source>
</evidence>
<dbReference type="InterPro" id="IPR000859">
    <property type="entry name" value="CUB_dom"/>
</dbReference>
<dbReference type="InterPro" id="IPR000742">
    <property type="entry name" value="EGF"/>
</dbReference>
<keyword evidence="14" id="KW-0720">Serine protease</keyword>
<evidence type="ECO:0000256" key="15">
    <source>
        <dbReference type="ARBA" id="ARBA00022859"/>
    </source>
</evidence>
<accession>A0A7K5PYE2</accession>
<dbReference type="CDD" id="cd00033">
    <property type="entry name" value="CCP"/>
    <property type="match status" value="1"/>
</dbReference>
<dbReference type="CDD" id="cd00054">
    <property type="entry name" value="EGF_CA"/>
    <property type="match status" value="1"/>
</dbReference>
<keyword evidence="12" id="KW-0677">Repeat</keyword>
<keyword evidence="25" id="KW-0106">Calcium</keyword>
<comment type="function">
    <text evidence="20">Serine protease component of the complement C1 complex, a multiprotein complex that initiates the classical pathway of the complement system, a cascade of proteins that leads to phagocytosis and breakdown of pathogens and signaling that strengthens the adaptive immune system. C1R catalyzes the first enzymatic step in the classical complement pathway: it is activated by the C1Q subcomplex of the C1 complex, which associates with IgG or IgM immunoglobulins complexed with antigens to form antigen-antibody complexes on the surface of pathogens. Immunoglobulin-binding promotes the autocatalytic cleavage and activation of C1R. Activated C1R then cleaves and activates C1S, the second protease of the classical complement pathway. It is unclear if C1R activates C1S within single, strained C1 complexes or between neighboring C1 complexes on surfaces.</text>
</comment>
<feature type="binding site" evidence="25">
    <location>
        <position position="112"/>
    </location>
    <ligand>
        <name>Ca(2+)</name>
        <dbReference type="ChEBI" id="CHEBI:29108"/>
        <label>1</label>
    </ligand>
</feature>
<evidence type="ECO:0000256" key="21">
    <source>
        <dbReference type="ARBA" id="ARBA00093536"/>
    </source>
</evidence>
<evidence type="ECO:0000256" key="6">
    <source>
        <dbReference type="ARBA" id="ARBA00022536"/>
    </source>
</evidence>
<evidence type="ECO:0000256" key="24">
    <source>
        <dbReference type="PIRSR" id="PIRSR001155-3"/>
    </source>
</evidence>
<keyword evidence="7 24" id="KW-0597">Phosphoprotein</keyword>
<dbReference type="InterPro" id="IPR024175">
    <property type="entry name" value="Pept_S1A_C1r/C1S/mannan-bd"/>
</dbReference>
<dbReference type="PRINTS" id="PR00722">
    <property type="entry name" value="CHYMOTRYPSIN"/>
</dbReference>
<dbReference type="GO" id="GO:0072562">
    <property type="term" value="C:blood microparticle"/>
    <property type="evidence" value="ECO:0007669"/>
    <property type="project" value="TreeGrafter"/>
</dbReference>
<dbReference type="PROSITE" id="PS01187">
    <property type="entry name" value="EGF_CA"/>
    <property type="match status" value="1"/>
</dbReference>
<evidence type="ECO:0000256" key="7">
    <source>
        <dbReference type="ARBA" id="ARBA00022553"/>
    </source>
</evidence>
<dbReference type="GO" id="GO:0004252">
    <property type="term" value="F:serine-type endopeptidase activity"/>
    <property type="evidence" value="ECO:0007669"/>
    <property type="project" value="UniProtKB-EC"/>
</dbReference>
<evidence type="ECO:0000256" key="2">
    <source>
        <dbReference type="ARBA" id="ARBA00004241"/>
    </source>
</evidence>
<dbReference type="PROSITE" id="PS50240">
    <property type="entry name" value="TRYPSIN_DOM"/>
    <property type="match status" value="1"/>
</dbReference>
<comment type="PTM">
    <text evidence="24">The iron and 2-oxoglutarate dependent 3-hydroxylation of aspartate and asparagine is (R) stereospecific within EGF domains.</text>
</comment>
<evidence type="ECO:0000256" key="13">
    <source>
        <dbReference type="ARBA" id="ARBA00022801"/>
    </source>
</evidence>
<keyword evidence="6" id="KW-0245">EGF-like domain</keyword>
<feature type="binding site" evidence="25">
    <location>
        <position position="243"/>
    </location>
    <ligand>
        <name>Ca(2+)</name>
        <dbReference type="ChEBI" id="CHEBI:29108"/>
        <label>3</label>
    </ligand>
</feature>
<dbReference type="Pfam" id="PF00084">
    <property type="entry name" value="Sushi"/>
    <property type="match status" value="1"/>
</dbReference>
<comment type="caution">
    <text evidence="31">The sequence shown here is derived from an EMBL/GenBank/DDBJ whole genome shotgun (WGS) entry which is preliminary data.</text>
</comment>
<dbReference type="InterPro" id="IPR035914">
    <property type="entry name" value="Sperma_CUB_dom_sf"/>
</dbReference>
<feature type="active site" description="Charge relay system" evidence="22">
    <location>
        <position position="479"/>
    </location>
</feature>
<organism evidence="31 32">
    <name type="scientific">Erythrocercus mccallii</name>
    <dbReference type="NCBI Taxonomy" id="107208"/>
    <lineage>
        <taxon>Eukaryota</taxon>
        <taxon>Metazoa</taxon>
        <taxon>Chordata</taxon>
        <taxon>Craniata</taxon>
        <taxon>Vertebrata</taxon>
        <taxon>Euteleostomi</taxon>
        <taxon>Archelosauria</taxon>
        <taxon>Archosauria</taxon>
        <taxon>Dinosauria</taxon>
        <taxon>Saurischia</taxon>
        <taxon>Theropoda</taxon>
        <taxon>Coelurosauria</taxon>
        <taxon>Aves</taxon>
        <taxon>Neognathae</taxon>
        <taxon>Neoaves</taxon>
        <taxon>Telluraves</taxon>
        <taxon>Australaves</taxon>
        <taxon>Passeriformes</taxon>
        <taxon>Corvoidea</taxon>
        <taxon>Dicruridae</taxon>
        <taxon>Erythrocercus</taxon>
    </lineage>
</organism>
<keyword evidence="17 23" id="KW-1015">Disulfide bond</keyword>
<proteinExistence type="predicted"/>
<keyword evidence="32" id="KW-1185">Reference proteome</keyword>
<feature type="binding site" evidence="25">
    <location>
        <position position="158"/>
    </location>
    <ligand>
        <name>Ca(2+)</name>
        <dbReference type="ChEBI" id="CHEBI:29108"/>
        <label>2</label>
    </ligand>
</feature>
<feature type="modified residue" description="Phosphoserine; by CK2" evidence="24">
    <location>
        <position position="196"/>
    </location>
</feature>
<feature type="disulfide bond" evidence="23">
    <location>
        <begin position="637"/>
        <end position="667"/>
    </location>
</feature>
<dbReference type="GO" id="GO:0045087">
    <property type="term" value="P:innate immune response"/>
    <property type="evidence" value="ECO:0007669"/>
    <property type="project" value="UniProtKB-KW"/>
</dbReference>
<dbReference type="Pfam" id="PF14670">
    <property type="entry name" value="FXa_inhibition"/>
    <property type="match status" value="1"/>
</dbReference>
<keyword evidence="10" id="KW-0645">Protease</keyword>
<dbReference type="GO" id="GO:0006958">
    <property type="term" value="P:complement activation, classical pathway"/>
    <property type="evidence" value="ECO:0007669"/>
    <property type="project" value="UniProtKB-KW"/>
</dbReference>
<keyword evidence="25" id="KW-0479">Metal-binding</keyword>
<keyword evidence="19 24" id="KW-0379">Hydroxylation</keyword>
<gene>
    <name evidence="31" type="primary">C1r</name>
    <name evidence="31" type="ORF">ERYMCC_R03500</name>
</gene>
<dbReference type="SMART" id="SM00032">
    <property type="entry name" value="CCP"/>
    <property type="match status" value="2"/>
</dbReference>
<keyword evidence="15" id="KW-0391">Immunity</keyword>
<feature type="disulfide bond" description="Interchain (between heavy and light chains)" evidence="23">
    <location>
        <begin position="428"/>
        <end position="560"/>
    </location>
</feature>
<dbReference type="Pfam" id="PF00431">
    <property type="entry name" value="CUB"/>
    <property type="match status" value="2"/>
</dbReference>
<dbReference type="EC" id="3.4.21.41" evidence="4"/>
<comment type="subcellular location">
    <subcellularLocation>
        <location evidence="2">Cell surface</location>
    </subcellularLocation>
    <subcellularLocation>
        <location evidence="3">Secreted</location>
    </subcellularLocation>
</comment>
<dbReference type="Gene3D" id="2.10.70.10">
    <property type="entry name" value="Complement Module, domain 1"/>
    <property type="match status" value="2"/>
</dbReference>
<feature type="disulfide bond" evidence="23">
    <location>
        <begin position="328"/>
        <end position="361"/>
    </location>
</feature>
<dbReference type="InterPro" id="IPR001881">
    <property type="entry name" value="EGF-like_Ca-bd_dom"/>
</dbReference>
<evidence type="ECO:0000256" key="17">
    <source>
        <dbReference type="ARBA" id="ARBA00023157"/>
    </source>
</evidence>
<feature type="binding site" evidence="25">
    <location>
        <position position="110"/>
    </location>
    <ligand>
        <name>Ca(2+)</name>
        <dbReference type="ChEBI" id="CHEBI:29108"/>
        <label>1</label>
    </ligand>
</feature>
<evidence type="ECO:0000256" key="11">
    <source>
        <dbReference type="ARBA" id="ARBA00022729"/>
    </source>
</evidence>
<dbReference type="GO" id="GO:0005509">
    <property type="term" value="F:calcium ion binding"/>
    <property type="evidence" value="ECO:0007669"/>
    <property type="project" value="InterPro"/>
</dbReference>
<evidence type="ECO:0000313" key="31">
    <source>
        <dbReference type="EMBL" id="NWT60109.1"/>
    </source>
</evidence>
<feature type="active site" description="Charge relay system" evidence="22">
    <location>
        <position position="540"/>
    </location>
</feature>
<dbReference type="CDD" id="cd00041">
    <property type="entry name" value="CUB"/>
    <property type="match status" value="2"/>
</dbReference>
<dbReference type="SUPFAM" id="SSF49854">
    <property type="entry name" value="Spermadhesin, CUB domain"/>
    <property type="match status" value="2"/>
</dbReference>
<evidence type="ECO:0000259" key="29">
    <source>
        <dbReference type="PROSITE" id="PS50240"/>
    </source>
</evidence>
<dbReference type="Pfam" id="PF00089">
    <property type="entry name" value="Trypsin"/>
    <property type="match status" value="1"/>
</dbReference>
<feature type="disulfide bond" evidence="23">
    <location>
        <begin position="240"/>
        <end position="258"/>
    </location>
</feature>
<feature type="modified residue" description="(3R)-3-hydroxyasparagine" evidence="24">
    <location>
        <position position="157"/>
    </location>
</feature>
<feature type="binding site" evidence="25">
    <location>
        <position position="57"/>
    </location>
    <ligand>
        <name>Ca(2+)</name>
        <dbReference type="ChEBI" id="CHEBI:29108"/>
        <label>1</label>
    </ligand>
</feature>
<dbReference type="FunFam" id="2.10.25.10:FF:000059">
    <property type="entry name" value="Mannan-binding lectin serine protease 1"/>
    <property type="match status" value="1"/>
</dbReference>
<dbReference type="SUPFAM" id="SSF57535">
    <property type="entry name" value="Complement control module/SCR domain"/>
    <property type="match status" value="2"/>
</dbReference>
<dbReference type="InterPro" id="IPR043504">
    <property type="entry name" value="Peptidase_S1_PA_chymotrypsin"/>
</dbReference>
<evidence type="ECO:0000256" key="4">
    <source>
        <dbReference type="ARBA" id="ARBA00011907"/>
    </source>
</evidence>
<evidence type="ECO:0000256" key="23">
    <source>
        <dbReference type="PIRSR" id="PIRSR001155-2"/>
    </source>
</evidence>
<dbReference type="SMART" id="SM00020">
    <property type="entry name" value="Tryp_SPc"/>
    <property type="match status" value="1"/>
</dbReference>
<feature type="disulfide bond" evidence="23">
    <location>
        <begin position="396"/>
        <end position="423"/>
    </location>
</feature>
<evidence type="ECO:0000256" key="3">
    <source>
        <dbReference type="ARBA" id="ARBA00004613"/>
    </source>
</evidence>
<feature type="disulfide bond" evidence="23">
    <location>
        <begin position="62"/>
        <end position="80"/>
    </location>
</feature>
<comment type="caution">
    <text evidence="27">Lacks conserved residue(s) required for the propagation of feature annotation.</text>
</comment>
<dbReference type="SUPFAM" id="SSF50494">
    <property type="entry name" value="Trypsin-like serine proteases"/>
    <property type="match status" value="1"/>
</dbReference>
<keyword evidence="16" id="KW-0180">Complement pathway</keyword>
<keyword evidence="8" id="KW-0399">Innate immunity</keyword>
<dbReference type="PROSITE" id="PS01180">
    <property type="entry name" value="CUB"/>
    <property type="match status" value="2"/>
</dbReference>
<feature type="disulfide bond" evidence="23">
    <location>
        <begin position="151"/>
        <end position="164"/>
    </location>
</feature>
<dbReference type="AlphaFoldDB" id="A0A7K5PYE2"/>
<dbReference type="Gene3D" id="2.60.120.290">
    <property type="entry name" value="Spermadhesin, CUB domain"/>
    <property type="match status" value="2"/>
</dbReference>
<evidence type="ECO:0000256" key="20">
    <source>
        <dbReference type="ARBA" id="ARBA00093383"/>
    </source>
</evidence>
<feature type="binding site" evidence="25">
    <location>
        <position position="65"/>
    </location>
    <ligand>
        <name>Ca(2+)</name>
        <dbReference type="ChEBI" id="CHEBI:29108"/>
        <label>1</label>
    </ligand>
</feature>
<evidence type="ECO:0000256" key="12">
    <source>
        <dbReference type="ARBA" id="ARBA00022737"/>
    </source>
</evidence>
<comment type="subunit">
    <text evidence="21">Core component of the complement C1 complex, a calcium-dependent complex composed of 1 molecule of the C1Q subcomplex, 2 molecules of C1R and 2 molecules of C1S. The C1Q subcomplex is composed 18 subunits: 3 chains of C1QA, C1QB, and C1QC trimerize to form 6 collagen-like triple helices connected to six globular ligand-recognition modules. Within the C1 complex, C1R is a dimer of identical chains, each of which is activated by cleavage into two chains, heavy and light, connected by disulfide bonds.</text>
</comment>
<dbReference type="PANTHER" id="PTHR24255:SF25">
    <property type="entry name" value="COMPLEMENT C1R SUBCOMPONENT"/>
    <property type="match status" value="1"/>
</dbReference>
<dbReference type="PANTHER" id="PTHR24255">
    <property type="entry name" value="COMPLEMENT COMPONENT 1, S SUBCOMPONENT-RELATED"/>
    <property type="match status" value="1"/>
</dbReference>
<feature type="disulfide bond" evidence="23 26">
    <location>
        <begin position="183"/>
        <end position="210"/>
    </location>
</feature>
<evidence type="ECO:0000256" key="27">
    <source>
        <dbReference type="PROSITE-ProRule" id="PRU00302"/>
    </source>
</evidence>
<sequence>FFGVIGSSPVPRGSPLFGEIRSPSYPKPYPNNNISSWDIQVPEGYVVKLTFKYFDLEPSQSCFYDYVKIKADKRDLGRYCGRLGSTTGNHPGRKEFLSRGNKMHLEFRSDFSNEDNGTVIPYRGFLANYRAVDLDECDANNAAENNERPQCQHFCHNYVGGYFCSCRIGYQLQSDHHSCKVECSSELFTEASGYLSSPEYPQPYPEYLRCNYSIRLQKGLSISLKFLEPFEIDDHQQVHCPYDQLKIQARGREIGEFCGREPPGIIETNSNEVDILFLTDESGFSRGWKIHYTSEKIRCPQPVPRDQFTIIRDLQPVYQFQDYFVVSCKTGYNLMKGDQKLVSFTAVCQADGTWHQPMPRCEIVNCGSPKNLTNGVFSYISKSANNEYQSVISYQCNEPYYHIVTGTGGERKARTTEGVMFLCFSTVCGKPVHPIIEVQRILGGKSARRGNFPWQALTGINGRGGGALLGDRWILTAAHTIFPKGGVWNNVSLEQLAEEADVFLGHTNVDELHKMGNHPVRRIFIHPDFNPKDEHNFNGDIALLELKNPVTLGPTLLPICLPDATNTSFYTHGHVGYVSGFGVDKNRISSDLKYVSLPAVAQEKCQSWLDSNKKGIPMVFSENMFCAGFLEGKQDTCQGDSGSIFTVLDRESGRWVATGIVSWGIGCATGYGFYTKILSYVDWINGIMKED</sequence>
<dbReference type="SMART" id="SM00042">
    <property type="entry name" value="CUB"/>
    <property type="match status" value="2"/>
</dbReference>
<dbReference type="SMART" id="SM00179">
    <property type="entry name" value="EGF_CA"/>
    <property type="match status" value="1"/>
</dbReference>
<feature type="domain" description="CUB" evidence="28">
    <location>
        <begin position="183"/>
        <end position="295"/>
    </location>
</feature>
<dbReference type="InterPro" id="IPR000436">
    <property type="entry name" value="Sushi_SCR_CCP_dom"/>
</dbReference>
<feature type="binding site" evidence="25">
    <location>
        <position position="282"/>
    </location>
    <ligand>
        <name>Ca(2+)</name>
        <dbReference type="ChEBI" id="CHEBI:29108"/>
        <label>3</label>
    </ligand>
</feature>
<evidence type="ECO:0000256" key="25">
    <source>
        <dbReference type="PIRSR" id="PIRSR001155-4"/>
    </source>
</evidence>
<keyword evidence="18" id="KW-0325">Glycoprotein</keyword>
<dbReference type="FunFam" id="2.60.120.290:FF:000012">
    <property type="entry name" value="mannan-binding lectin serine protease 1 isoform X1"/>
    <property type="match status" value="1"/>
</dbReference>
<feature type="binding site" evidence="25">
    <location>
        <position position="280"/>
    </location>
    <ligand>
        <name>Ca(2+)</name>
        <dbReference type="ChEBI" id="CHEBI:29108"/>
        <label>3</label>
    </ligand>
</feature>
<dbReference type="PROSITE" id="PS50923">
    <property type="entry name" value="SUSHI"/>
    <property type="match status" value="1"/>
</dbReference>
<dbReference type="GO" id="GO:0009986">
    <property type="term" value="C:cell surface"/>
    <property type="evidence" value="ECO:0007669"/>
    <property type="project" value="UniProtKB-SubCell"/>
</dbReference>
<feature type="binding site" evidence="25">
    <location>
        <position position="136"/>
    </location>
    <ligand>
        <name>Ca(2+)</name>
        <dbReference type="ChEBI" id="CHEBI:29108"/>
        <label>2</label>
    </ligand>
</feature>
<evidence type="ECO:0000256" key="22">
    <source>
        <dbReference type="PIRSR" id="PIRSR001155-1"/>
    </source>
</evidence>
<dbReference type="EMBL" id="VZRG01002949">
    <property type="protein sequence ID" value="NWT60109.1"/>
    <property type="molecule type" value="Genomic_DNA"/>
</dbReference>
<evidence type="ECO:0000256" key="18">
    <source>
        <dbReference type="ARBA" id="ARBA00023180"/>
    </source>
</evidence>
<dbReference type="PIRSF" id="PIRSF001155">
    <property type="entry name" value="C1r_C1s_MASP"/>
    <property type="match status" value="1"/>
</dbReference>
<dbReference type="SUPFAM" id="SSF57196">
    <property type="entry name" value="EGF/Laminin"/>
    <property type="match status" value="1"/>
</dbReference>
<comment type="catalytic activity">
    <reaction evidence="1">
        <text>Selective cleavage of Lys(or Arg)-|-Ile bond in complement subcomponent C1s to form the active form of C1s (EC 3.4.21.42).</text>
        <dbReference type="EC" id="3.4.21.41"/>
    </reaction>
</comment>
<evidence type="ECO:0000256" key="10">
    <source>
        <dbReference type="ARBA" id="ARBA00022670"/>
    </source>
</evidence>
<dbReference type="FunFam" id="2.40.10.10:FF:000035">
    <property type="entry name" value="Complement C1r subcomponent"/>
    <property type="match status" value="1"/>
</dbReference>
<feature type="non-terminal residue" evidence="31">
    <location>
        <position position="691"/>
    </location>
</feature>
<dbReference type="InterPro" id="IPR001254">
    <property type="entry name" value="Trypsin_dom"/>
</dbReference>
<dbReference type="InterPro" id="IPR018097">
    <property type="entry name" value="EGF_Ca-bd_CS"/>
</dbReference>
<feature type="disulfide bond" evidence="23">
    <location>
        <begin position="137"/>
        <end position="155"/>
    </location>
</feature>
<keyword evidence="9 27" id="KW-0768">Sushi</keyword>
<dbReference type="GO" id="GO:0031638">
    <property type="term" value="P:zymogen activation"/>
    <property type="evidence" value="ECO:0007669"/>
    <property type="project" value="TreeGrafter"/>
</dbReference>
<dbReference type="FunFam" id="2.10.70.10:FF:000040">
    <property type="entry name" value="Complement C1r subcomponent"/>
    <property type="match status" value="1"/>
</dbReference>
<feature type="domain" description="CUB" evidence="28">
    <location>
        <begin position="1"/>
        <end position="132"/>
    </location>
</feature>
<dbReference type="Proteomes" id="UP000532437">
    <property type="component" value="Unassembled WGS sequence"/>
</dbReference>
<keyword evidence="5" id="KW-0964">Secreted</keyword>
<feature type="non-terminal residue" evidence="31">
    <location>
        <position position="1"/>
    </location>
</feature>
<feature type="binding site" evidence="25">
    <location>
        <position position="161"/>
    </location>
    <ligand>
        <name>Ca(2+)</name>
        <dbReference type="ChEBI" id="CHEBI:29108"/>
        <label>2</label>
    </ligand>
</feature>
<name>A0A7K5PYE2_9CORV</name>
<dbReference type="InterPro" id="IPR009003">
    <property type="entry name" value="Peptidase_S1_PA"/>
</dbReference>
<keyword evidence="13" id="KW-0378">Hydrolase</keyword>
<reference evidence="31 32" key="1">
    <citation type="submission" date="2019-09" db="EMBL/GenBank/DDBJ databases">
        <title>Bird 10,000 Genomes (B10K) Project - Family phase.</title>
        <authorList>
            <person name="Zhang G."/>
        </authorList>
    </citation>
    <scope>NUCLEOTIDE SEQUENCE [LARGE SCALE GENOMIC DNA]</scope>
    <source>
        <strain evidence="31">B10K-DU-002-60</strain>
        <tissue evidence="31">Muscle</tissue>
    </source>
</reference>
<dbReference type="FunFam" id="2.40.10.10:FF:000159">
    <property type="entry name" value="Complement C1r subcomponent like"/>
    <property type="match status" value="1"/>
</dbReference>
<evidence type="ECO:0000259" key="28">
    <source>
        <dbReference type="PROSITE" id="PS01180"/>
    </source>
</evidence>
<dbReference type="InterPro" id="IPR035976">
    <property type="entry name" value="Sushi/SCR/CCP_sf"/>
</dbReference>
<dbReference type="FunFam" id="2.60.120.290:FF:000006">
    <property type="entry name" value="Mannan-binding lectin serine protease 1"/>
    <property type="match status" value="1"/>
</dbReference>
<evidence type="ECO:0000256" key="5">
    <source>
        <dbReference type="ARBA" id="ARBA00022525"/>
    </source>
</evidence>
<feature type="active site" description="Charge relay system" evidence="22">
    <location>
        <position position="641"/>
    </location>
</feature>
<evidence type="ECO:0000256" key="8">
    <source>
        <dbReference type="ARBA" id="ARBA00022588"/>
    </source>
</evidence>
<evidence type="ECO:0000256" key="26">
    <source>
        <dbReference type="PROSITE-ProRule" id="PRU00059"/>
    </source>
</evidence>
<dbReference type="SMART" id="SM00181">
    <property type="entry name" value="EGF"/>
    <property type="match status" value="1"/>
</dbReference>
<dbReference type="InterPro" id="IPR001314">
    <property type="entry name" value="Peptidase_S1A"/>
</dbReference>
<dbReference type="Gene3D" id="2.10.25.10">
    <property type="entry name" value="Laminin"/>
    <property type="match status" value="1"/>
</dbReference>
<evidence type="ECO:0000256" key="16">
    <source>
        <dbReference type="ARBA" id="ARBA00022875"/>
    </source>
</evidence>
<feature type="disulfide bond" evidence="23">
    <location>
        <begin position="299"/>
        <end position="348"/>
    </location>
</feature>
<dbReference type="Gene3D" id="2.40.10.10">
    <property type="entry name" value="Trypsin-like serine proteases"/>
    <property type="match status" value="2"/>
</dbReference>
<evidence type="ECO:0000259" key="30">
    <source>
        <dbReference type="PROSITE" id="PS50923"/>
    </source>
</evidence>
<feature type="binding site" evidence="25">
    <location>
        <position position="157"/>
    </location>
    <ligand>
        <name>Ca(2+)</name>
        <dbReference type="ChEBI" id="CHEBI:29108"/>
        <label>2</label>
    </ligand>
</feature>
<protein>
    <recommendedName>
        <fullName evidence="4">complement subcomponent C1r</fullName>
        <ecNumber evidence="4">3.4.21.41</ecNumber>
    </recommendedName>
</protein>
<evidence type="ECO:0000313" key="32">
    <source>
        <dbReference type="Proteomes" id="UP000532437"/>
    </source>
</evidence>
<feature type="domain" description="Sushi" evidence="30">
    <location>
        <begin position="297"/>
        <end position="363"/>
    </location>
</feature>
<evidence type="ECO:0000256" key="1">
    <source>
        <dbReference type="ARBA" id="ARBA00001057"/>
    </source>
</evidence>
<feature type="disulfide bond" evidence="23">
    <location>
        <begin position="605"/>
        <end position="626"/>
    </location>
</feature>
<feature type="binding site" evidence="25">
    <location>
        <position position="133"/>
    </location>
    <ligand>
        <name>Ca(2+)</name>
        <dbReference type="ChEBI" id="CHEBI:29108"/>
        <label>2</label>
    </ligand>
</feature>
<feature type="disulfide bond" evidence="23">
    <location>
        <begin position="166"/>
        <end position="179"/>
    </location>
</feature>